<feature type="transmembrane region" description="Helical" evidence="1">
    <location>
        <begin position="98"/>
        <end position="117"/>
    </location>
</feature>
<sequence>MKEILNFNYLKKIKGLFPALFNLIANVLRFFGSKLKIILILMLTGDFHFIVFLFFLLNFFLFPFATVVWDDLIDLLLSGNQLLLPLLFVIPWKMFKMIILYMFAIVIAPIGLIYIYISNGYYKKTP</sequence>
<feature type="transmembrane region" description="Helical" evidence="1">
    <location>
        <begin position="72"/>
        <end position="92"/>
    </location>
</feature>
<name>A0A4Y7WK85_9BACI</name>
<feature type="transmembrane region" description="Helical" evidence="1">
    <location>
        <begin position="12"/>
        <end position="31"/>
    </location>
</feature>
<protein>
    <submittedName>
        <fullName evidence="2">Uncharacterized protein</fullName>
    </submittedName>
</protein>
<comment type="caution">
    <text evidence="2">The sequence shown here is derived from an EMBL/GenBank/DDBJ whole genome shotgun (WGS) entry which is preliminary data.</text>
</comment>
<dbReference type="EMBL" id="SNUX01000003">
    <property type="protein sequence ID" value="TES48501.1"/>
    <property type="molecule type" value="Genomic_DNA"/>
</dbReference>
<gene>
    <name evidence="2" type="ORF">E2L03_15455</name>
</gene>
<reference evidence="2 3" key="1">
    <citation type="submission" date="2019-03" db="EMBL/GenBank/DDBJ databases">
        <authorList>
            <person name="Liu G."/>
        </authorList>
    </citation>
    <scope>NUCLEOTIDE SEQUENCE [LARGE SCALE GENOMIC DNA]</scope>
    <source>
        <strain evidence="2 3">DSM 19099</strain>
    </source>
</reference>
<accession>A0A4Y7WK85</accession>
<evidence type="ECO:0000256" key="1">
    <source>
        <dbReference type="SAM" id="Phobius"/>
    </source>
</evidence>
<dbReference type="Proteomes" id="UP000298210">
    <property type="component" value="Unassembled WGS sequence"/>
</dbReference>
<evidence type="ECO:0000313" key="3">
    <source>
        <dbReference type="Proteomes" id="UP000298210"/>
    </source>
</evidence>
<keyword evidence="1" id="KW-0812">Transmembrane</keyword>
<dbReference type="AlphaFoldDB" id="A0A4Y7WK85"/>
<organism evidence="2 3">
    <name type="scientific">Shouchella lehensis</name>
    <dbReference type="NCBI Taxonomy" id="300825"/>
    <lineage>
        <taxon>Bacteria</taxon>
        <taxon>Bacillati</taxon>
        <taxon>Bacillota</taxon>
        <taxon>Bacilli</taxon>
        <taxon>Bacillales</taxon>
        <taxon>Bacillaceae</taxon>
        <taxon>Shouchella</taxon>
    </lineage>
</organism>
<feature type="transmembrane region" description="Helical" evidence="1">
    <location>
        <begin position="37"/>
        <end position="60"/>
    </location>
</feature>
<evidence type="ECO:0000313" key="2">
    <source>
        <dbReference type="EMBL" id="TES48501.1"/>
    </source>
</evidence>
<keyword evidence="1" id="KW-1133">Transmembrane helix</keyword>
<dbReference type="RefSeq" id="WP_134259579.1">
    <property type="nucleotide sequence ID" value="NZ_LDIM01000014.1"/>
</dbReference>
<keyword evidence="1" id="KW-0472">Membrane</keyword>
<proteinExistence type="predicted"/>